<dbReference type="PROSITE" id="PS00138">
    <property type="entry name" value="SUBTILASE_SER"/>
    <property type="match status" value="1"/>
</dbReference>
<keyword evidence="2 5" id="KW-0645">Protease</keyword>
<dbReference type="InterPro" id="IPR022398">
    <property type="entry name" value="Peptidase_S8_His-AS"/>
</dbReference>
<protein>
    <submittedName>
        <fullName evidence="8">S8 family serine peptidase</fullName>
    </submittedName>
</protein>
<evidence type="ECO:0000256" key="6">
    <source>
        <dbReference type="SAM" id="SignalP"/>
    </source>
</evidence>
<feature type="chain" id="PRO_5038832812" evidence="6">
    <location>
        <begin position="25"/>
        <end position="348"/>
    </location>
</feature>
<sequence length="348" mass="34574">MSRTTTASLAAAAALALGTAVAPAANATTNDPYYPKLWGLQTVNAEQAWPTSTGAGVTVAVVDTGVDLTQPDLVGHLVPGATFAGCPTQGVSCGNGDWKGYDGVGQPDDVHGTHVSGIVAATANNGIGVAGVAPDAKIMPIKVLEGGSGNNVDIAAGIRYAADHGASVINLSLGSLPGGQVLGLLDTTATDAIKYARDKGVLTVAAAGNSSTALCNDPAFNSVAICVGAIGPRNLKAYYSEFPIKPDLNTVAAPGGSGLSDDENIWSSVPQGTGANGGDYASFAGTSMATPHVAGVAALLFAQGRGVDNVQKSLQDTAINPLTGIRGGYSLQYGRGVVDAAAAVQATR</sequence>
<evidence type="ECO:0000256" key="2">
    <source>
        <dbReference type="ARBA" id="ARBA00022670"/>
    </source>
</evidence>
<evidence type="ECO:0000256" key="3">
    <source>
        <dbReference type="ARBA" id="ARBA00022801"/>
    </source>
</evidence>
<dbReference type="Proteomes" id="UP000744769">
    <property type="component" value="Unassembled WGS sequence"/>
</dbReference>
<dbReference type="Gene3D" id="3.40.50.200">
    <property type="entry name" value="Peptidase S8/S53 domain"/>
    <property type="match status" value="1"/>
</dbReference>
<accession>A0A967EG51</accession>
<comment type="similarity">
    <text evidence="1 5">Belongs to the peptidase S8 family.</text>
</comment>
<organism evidence="8 9">
    <name type="scientific">Metallococcus carri</name>
    <dbReference type="NCBI Taxonomy" id="1656884"/>
    <lineage>
        <taxon>Bacteria</taxon>
        <taxon>Bacillati</taxon>
        <taxon>Actinomycetota</taxon>
        <taxon>Actinomycetes</taxon>
        <taxon>Micrococcales</taxon>
        <taxon>Dermacoccaceae</taxon>
        <taxon>Metallococcus</taxon>
    </lineage>
</organism>
<comment type="caution">
    <text evidence="8">The sequence shown here is derived from an EMBL/GenBank/DDBJ whole genome shotgun (WGS) entry which is preliminary data.</text>
</comment>
<evidence type="ECO:0000313" key="8">
    <source>
        <dbReference type="EMBL" id="NHN54633.1"/>
    </source>
</evidence>
<keyword evidence="9" id="KW-1185">Reference proteome</keyword>
<dbReference type="PANTHER" id="PTHR43399">
    <property type="entry name" value="SUBTILISIN-RELATED"/>
    <property type="match status" value="1"/>
</dbReference>
<dbReference type="PRINTS" id="PR00723">
    <property type="entry name" value="SUBTILISIN"/>
</dbReference>
<keyword evidence="6" id="KW-0732">Signal</keyword>
<feature type="active site" description="Charge relay system" evidence="5">
    <location>
        <position position="63"/>
    </location>
</feature>
<evidence type="ECO:0000313" key="9">
    <source>
        <dbReference type="Proteomes" id="UP000744769"/>
    </source>
</evidence>
<feature type="active site" description="Charge relay system" evidence="5">
    <location>
        <position position="287"/>
    </location>
</feature>
<dbReference type="InterPro" id="IPR036852">
    <property type="entry name" value="Peptidase_S8/S53_dom_sf"/>
</dbReference>
<dbReference type="GO" id="GO:0006508">
    <property type="term" value="P:proteolysis"/>
    <property type="evidence" value="ECO:0007669"/>
    <property type="project" value="UniProtKB-KW"/>
</dbReference>
<name>A0A967EG51_9MICO</name>
<dbReference type="PANTHER" id="PTHR43399:SF4">
    <property type="entry name" value="CELL WALL-ASSOCIATED PROTEASE"/>
    <property type="match status" value="1"/>
</dbReference>
<feature type="active site" description="Charge relay system" evidence="5">
    <location>
        <position position="111"/>
    </location>
</feature>
<dbReference type="InterPro" id="IPR015500">
    <property type="entry name" value="Peptidase_S8_subtilisin-rel"/>
</dbReference>
<keyword evidence="4 5" id="KW-0720">Serine protease</keyword>
<dbReference type="AlphaFoldDB" id="A0A967EG51"/>
<dbReference type="InterPro" id="IPR023828">
    <property type="entry name" value="Peptidase_S8_Ser-AS"/>
</dbReference>
<keyword evidence="3 5" id="KW-0378">Hydrolase</keyword>
<dbReference type="InterPro" id="IPR051048">
    <property type="entry name" value="Peptidase_S8/S53_subtilisin"/>
</dbReference>
<dbReference type="PROSITE" id="PS00137">
    <property type="entry name" value="SUBTILASE_HIS"/>
    <property type="match status" value="1"/>
</dbReference>
<evidence type="ECO:0000256" key="1">
    <source>
        <dbReference type="ARBA" id="ARBA00011073"/>
    </source>
</evidence>
<evidence type="ECO:0000259" key="7">
    <source>
        <dbReference type="Pfam" id="PF00082"/>
    </source>
</evidence>
<feature type="domain" description="Peptidase S8/S53" evidence="7">
    <location>
        <begin position="54"/>
        <end position="304"/>
    </location>
</feature>
<feature type="signal peptide" evidence="6">
    <location>
        <begin position="1"/>
        <end position="24"/>
    </location>
</feature>
<dbReference type="GO" id="GO:0004252">
    <property type="term" value="F:serine-type endopeptidase activity"/>
    <property type="evidence" value="ECO:0007669"/>
    <property type="project" value="UniProtKB-UniRule"/>
</dbReference>
<evidence type="ECO:0000256" key="4">
    <source>
        <dbReference type="ARBA" id="ARBA00022825"/>
    </source>
</evidence>
<dbReference type="EMBL" id="JAAOIV010000001">
    <property type="protein sequence ID" value="NHN54633.1"/>
    <property type="molecule type" value="Genomic_DNA"/>
</dbReference>
<dbReference type="PROSITE" id="PS51892">
    <property type="entry name" value="SUBTILASE"/>
    <property type="match status" value="1"/>
</dbReference>
<dbReference type="RefSeq" id="WP_166192501.1">
    <property type="nucleotide sequence ID" value="NZ_JAAOIV010000001.1"/>
</dbReference>
<proteinExistence type="inferred from homology"/>
<dbReference type="Pfam" id="PF00082">
    <property type="entry name" value="Peptidase_S8"/>
    <property type="match status" value="1"/>
</dbReference>
<gene>
    <name evidence="8" type="ORF">G9U51_02410</name>
</gene>
<reference evidence="8" key="1">
    <citation type="submission" date="2020-03" db="EMBL/GenBank/DDBJ databases">
        <title>Draft sequencing of Calidifontibacter sp. DB0510.</title>
        <authorList>
            <person name="Kim D.-U."/>
        </authorList>
    </citation>
    <scope>NUCLEOTIDE SEQUENCE</scope>
    <source>
        <strain evidence="8">DB0510</strain>
    </source>
</reference>
<evidence type="ECO:0000256" key="5">
    <source>
        <dbReference type="PROSITE-ProRule" id="PRU01240"/>
    </source>
</evidence>
<dbReference type="SUPFAM" id="SSF52743">
    <property type="entry name" value="Subtilisin-like"/>
    <property type="match status" value="1"/>
</dbReference>
<dbReference type="InterPro" id="IPR000209">
    <property type="entry name" value="Peptidase_S8/S53_dom"/>
</dbReference>